<evidence type="ECO:0000259" key="7">
    <source>
        <dbReference type="Pfam" id="PF03781"/>
    </source>
</evidence>
<accession>A0A9Q5HQI9</accession>
<evidence type="ECO:0000256" key="1">
    <source>
        <dbReference type="ARBA" id="ARBA00022603"/>
    </source>
</evidence>
<dbReference type="InterPro" id="IPR016187">
    <property type="entry name" value="CTDL_fold"/>
</dbReference>
<comment type="caution">
    <text evidence="10">The sequence shown here is derived from an EMBL/GenBank/DDBJ whole genome shotgun (WGS) entry which is preliminary data.</text>
</comment>
<feature type="domain" description="DinB-like" evidence="9">
    <location>
        <begin position="483"/>
        <end position="611"/>
    </location>
</feature>
<keyword evidence="11" id="KW-1185">Reference proteome</keyword>
<dbReference type="PANTHER" id="PTHR43397">
    <property type="entry name" value="ERGOTHIONEINE BIOSYNTHESIS PROTEIN 1"/>
    <property type="match status" value="1"/>
</dbReference>
<dbReference type="Gene3D" id="3.40.50.150">
    <property type="entry name" value="Vaccinia Virus protein VP39"/>
    <property type="match status" value="2"/>
</dbReference>
<dbReference type="GO" id="GO:0032259">
    <property type="term" value="P:methylation"/>
    <property type="evidence" value="ECO:0007669"/>
    <property type="project" value="UniProtKB-KW"/>
</dbReference>
<keyword evidence="2" id="KW-0808">Transferase</keyword>
<feature type="region of interest" description="Disordered" evidence="6">
    <location>
        <begin position="215"/>
        <end position="273"/>
    </location>
</feature>
<evidence type="ECO:0000259" key="9">
    <source>
        <dbReference type="Pfam" id="PF12867"/>
    </source>
</evidence>
<proteinExistence type="predicted"/>
<sequence length="900" mass="101451">MLSRGVKPQIIDVRTADSVDVPEHGNGSADLREQILQGLSKPTGQKTLPTMLLYDEHGLRLYDAITTDCPEYYLFSAEEEILKNNADDIVRLMHSRDAEAGDQVKPVVLELGAGALRKTSHILLALSRLVSSSRDSTTDNDKGHITYFALDLERRELERTLSEVMVDYGEELKGKVETKGMWGTYDGGLKFVQEGGLDVKFEAIPSSLAAHNDYIKHRDGDTPTAERGSVYRLQRDDSPHSSRSDDWSSQTSSTRATSISPPSTPDSDTGCHQKSAAPPLHLLFLGSSLGNFDRETATSFLRSLPLRPGSGDTLLIGLDHDNSKDKVELAYNDPKGVTKDFIMNGLKVAGRALGNESLFAEGKWEYVNKFNVAERRHEAYYKSTQNQKIAIPGTGELVTVLAGELVDIEISVKFSDKDAHTMFTNADLRPIMRWTTNQYSLWLLERPLFTFSLLKSPGPFGVPKLDDWRVMWRAWDAITLGMIPRSMLFTKPIDLRHICLFYLGHIPAFLDIHLSRMLGEPHTEPEYFKNIFERGIDPHVDDPSQCHPHSDVPQNDEGWPTLESILQFRDRVRARLTRLYSDIASGRCELTRKVGRVLFMTYEHEGFHAETLLYMLLQGATGVPGSTLPPLGFTAPNWELLAKNWDAGPTPAKSTVTLGPETIILGHDDREELDEDPEKSSILDGVEFGWDNEHPQREMHVDEFRIEWRPVSNGQFYEFFNGEGKDKVELPASWVEIDGEVQVRTLYGPIPLEYAKHWPVLTSYENLSKYAQVQGGRLPTEAELRLFFDRFESGYEGGANVGFRNWHPVPATTGGTRDGGKGHNGGVWEWTSTLFDRYDGFIPSKLYPGYSTDFFDDKHQVVIGGSYTTIPRISERRSVRNYYQHNYPYAWVAGRVAYDT</sequence>
<dbReference type="InterPro" id="IPR005532">
    <property type="entry name" value="SUMF_dom"/>
</dbReference>
<dbReference type="GO" id="GO:0008168">
    <property type="term" value="F:methyltransferase activity"/>
    <property type="evidence" value="ECO:0007669"/>
    <property type="project" value="UniProtKB-KW"/>
</dbReference>
<dbReference type="InterPro" id="IPR024775">
    <property type="entry name" value="DinB-like"/>
</dbReference>
<evidence type="ECO:0000256" key="3">
    <source>
        <dbReference type="ARBA" id="ARBA00023002"/>
    </source>
</evidence>
<dbReference type="InterPro" id="IPR019257">
    <property type="entry name" value="MeTrfase_dom"/>
</dbReference>
<evidence type="ECO:0000259" key="8">
    <source>
        <dbReference type="Pfam" id="PF10017"/>
    </source>
</evidence>
<dbReference type="InterPro" id="IPR051128">
    <property type="entry name" value="EgtD_Methyltrsf_superfamily"/>
</dbReference>
<feature type="compositionally biased region" description="Low complexity" evidence="6">
    <location>
        <begin position="247"/>
        <end position="268"/>
    </location>
</feature>
<dbReference type="Proteomes" id="UP000757232">
    <property type="component" value="Unassembled WGS sequence"/>
</dbReference>
<dbReference type="InterPro" id="IPR029063">
    <property type="entry name" value="SAM-dependent_MTases_sf"/>
</dbReference>
<evidence type="ECO:0000313" key="10">
    <source>
        <dbReference type="EMBL" id="OCB84111.1"/>
    </source>
</evidence>
<dbReference type="Pfam" id="PF03781">
    <property type="entry name" value="FGE-sulfatase"/>
    <property type="match status" value="2"/>
</dbReference>
<dbReference type="Pfam" id="PF12867">
    <property type="entry name" value="DinB_2"/>
    <property type="match status" value="1"/>
</dbReference>
<protein>
    <submittedName>
        <fullName evidence="10">DUF323 domain-containing protein</fullName>
    </submittedName>
</protein>
<dbReference type="Gene3D" id="3.90.1580.10">
    <property type="entry name" value="paralog of FGE (formylglycine-generating enzyme)"/>
    <property type="match status" value="1"/>
</dbReference>
<name>A0A9Q5HQI9_SANBA</name>
<reference evidence="10" key="1">
    <citation type="submission" date="2016-06" db="EMBL/GenBank/DDBJ databases">
        <title>Draft Genome sequence of the fungus Inonotus baumii.</title>
        <authorList>
            <person name="Zhu H."/>
            <person name="Lin W."/>
        </authorList>
    </citation>
    <scope>NUCLEOTIDE SEQUENCE</scope>
    <source>
        <strain evidence="10">821</strain>
    </source>
</reference>
<feature type="domain" description="Sulfatase-modifying factor enzyme-like" evidence="7">
    <location>
        <begin position="823"/>
        <end position="897"/>
    </location>
</feature>
<evidence type="ECO:0000256" key="4">
    <source>
        <dbReference type="ARBA" id="ARBA00023004"/>
    </source>
</evidence>
<evidence type="ECO:0000256" key="5">
    <source>
        <dbReference type="ARBA" id="ARBA00037882"/>
    </source>
</evidence>
<comment type="pathway">
    <text evidence="5">Amino-acid biosynthesis; ergothioneine biosynthesis.</text>
</comment>
<organism evidence="10 11">
    <name type="scientific">Sanghuangporus baumii</name>
    <name type="common">Phellinus baumii</name>
    <dbReference type="NCBI Taxonomy" id="108892"/>
    <lineage>
        <taxon>Eukaryota</taxon>
        <taxon>Fungi</taxon>
        <taxon>Dikarya</taxon>
        <taxon>Basidiomycota</taxon>
        <taxon>Agaricomycotina</taxon>
        <taxon>Agaricomycetes</taxon>
        <taxon>Hymenochaetales</taxon>
        <taxon>Hymenochaetaceae</taxon>
        <taxon>Sanghuangporus</taxon>
    </lineage>
</organism>
<dbReference type="SUPFAM" id="SSF56436">
    <property type="entry name" value="C-type lectin-like"/>
    <property type="match status" value="1"/>
</dbReference>
<keyword evidence="1" id="KW-0489">Methyltransferase</keyword>
<feature type="domain" description="Sulfatase-modifying factor enzyme-like" evidence="7">
    <location>
        <begin position="688"/>
        <end position="784"/>
    </location>
</feature>
<evidence type="ECO:0000256" key="2">
    <source>
        <dbReference type="ARBA" id="ARBA00022679"/>
    </source>
</evidence>
<evidence type="ECO:0000256" key="6">
    <source>
        <dbReference type="SAM" id="MobiDB-lite"/>
    </source>
</evidence>
<feature type="compositionally biased region" description="Basic and acidic residues" evidence="6">
    <location>
        <begin position="233"/>
        <end position="246"/>
    </location>
</feature>
<keyword evidence="4" id="KW-0408">Iron</keyword>
<dbReference type="InterPro" id="IPR042095">
    <property type="entry name" value="SUMF_sf"/>
</dbReference>
<dbReference type="PANTHER" id="PTHR43397:SF1">
    <property type="entry name" value="ERGOTHIONEINE BIOSYNTHESIS PROTEIN 1"/>
    <property type="match status" value="1"/>
</dbReference>
<feature type="domain" description="Histidine-specific methyltransferase SAM-dependent" evidence="8">
    <location>
        <begin position="31"/>
        <end position="191"/>
    </location>
</feature>
<keyword evidence="3" id="KW-0560">Oxidoreductase</keyword>
<dbReference type="AlphaFoldDB" id="A0A9Q5HQI9"/>
<evidence type="ECO:0000313" key="11">
    <source>
        <dbReference type="Proteomes" id="UP000757232"/>
    </source>
</evidence>
<gene>
    <name evidence="10" type="ORF">A7U60_g8784</name>
</gene>
<dbReference type="EMBL" id="LNZH02000216">
    <property type="protein sequence ID" value="OCB84111.1"/>
    <property type="molecule type" value="Genomic_DNA"/>
</dbReference>
<dbReference type="Pfam" id="PF10017">
    <property type="entry name" value="Methyltransf_33"/>
    <property type="match status" value="2"/>
</dbReference>
<dbReference type="OrthoDB" id="659at2759"/>
<feature type="domain" description="Histidine-specific methyltransferase SAM-dependent" evidence="8">
    <location>
        <begin position="276"/>
        <end position="439"/>
    </location>
</feature>